<dbReference type="InterPro" id="IPR006379">
    <property type="entry name" value="HAD-SF_hydro_IIB"/>
</dbReference>
<proteinExistence type="predicted"/>
<dbReference type="Gene3D" id="3.30.1240.10">
    <property type="match status" value="1"/>
</dbReference>
<sequence>MTAEQPRDRRPLVALDIDGTIVDHDDRLTERVRGAVRAASEVAHVVIATGRSTDGTLEVLDRLDLLTGTAVVSNGAVTLRLDPSLPKGYEVAESVSFDPGPALAVVREHLPTALYGVETEQLDKVLTQAFPEGELSGRFRVASFEELSRTRALRVIVRSLDHSPEEFEEIVGRMGLNSVAYAVGWSAWLDIAPEGVSKASALESVRRRLGVEPEDTYAVGDGRNDIEMLRWAAHSAAMGNALDDDVRRAAVETIGPVTEDGLAVFLERALGLGDAAA</sequence>
<dbReference type="NCBIfam" id="TIGR01484">
    <property type="entry name" value="HAD-SF-IIB"/>
    <property type="match status" value="1"/>
</dbReference>
<comment type="caution">
    <text evidence="1">The sequence shown here is derived from an EMBL/GenBank/DDBJ whole genome shotgun (WGS) entry which is preliminary data.</text>
</comment>
<dbReference type="GO" id="GO:0016787">
    <property type="term" value="F:hydrolase activity"/>
    <property type="evidence" value="ECO:0007669"/>
    <property type="project" value="UniProtKB-KW"/>
</dbReference>
<keyword evidence="1" id="KW-0378">Hydrolase</keyword>
<reference evidence="2" key="1">
    <citation type="journal article" date="2019" name="Int. J. Syst. Evol. Microbiol.">
        <title>The Global Catalogue of Microorganisms (GCM) 10K type strain sequencing project: providing services to taxonomists for standard genome sequencing and annotation.</title>
        <authorList>
            <consortium name="The Broad Institute Genomics Platform"/>
            <consortium name="The Broad Institute Genome Sequencing Center for Infectious Disease"/>
            <person name="Wu L."/>
            <person name="Ma J."/>
        </authorList>
    </citation>
    <scope>NUCLEOTIDE SEQUENCE [LARGE SCALE GENOMIC DNA]</scope>
    <source>
        <strain evidence="2">NCAIM B.02333</strain>
    </source>
</reference>
<dbReference type="Pfam" id="PF08282">
    <property type="entry name" value="Hydrolase_3"/>
    <property type="match status" value="2"/>
</dbReference>
<dbReference type="Proteomes" id="UP001595685">
    <property type="component" value="Unassembled WGS sequence"/>
</dbReference>
<dbReference type="PANTHER" id="PTHR10000:SF8">
    <property type="entry name" value="HAD SUPERFAMILY HYDROLASE-LIKE, TYPE 3"/>
    <property type="match status" value="1"/>
</dbReference>
<accession>A0ABV7WIS6</accession>
<dbReference type="PROSITE" id="PS01229">
    <property type="entry name" value="COF_2"/>
    <property type="match status" value="1"/>
</dbReference>
<protein>
    <submittedName>
        <fullName evidence="1">HAD family hydrolase</fullName>
        <ecNumber evidence="1">3.1.3.-</ecNumber>
    </submittedName>
</protein>
<dbReference type="SUPFAM" id="SSF56784">
    <property type="entry name" value="HAD-like"/>
    <property type="match status" value="1"/>
</dbReference>
<organism evidence="1 2">
    <name type="scientific">Aquipuribacter hungaricus</name>
    <dbReference type="NCBI Taxonomy" id="545624"/>
    <lineage>
        <taxon>Bacteria</taxon>
        <taxon>Bacillati</taxon>
        <taxon>Actinomycetota</taxon>
        <taxon>Actinomycetes</taxon>
        <taxon>Micrococcales</taxon>
        <taxon>Intrasporangiaceae</taxon>
        <taxon>Aquipuribacter</taxon>
    </lineage>
</organism>
<dbReference type="InterPro" id="IPR036412">
    <property type="entry name" value="HAD-like_sf"/>
</dbReference>
<dbReference type="EMBL" id="JBHRWW010000012">
    <property type="protein sequence ID" value="MFC3689771.1"/>
    <property type="molecule type" value="Genomic_DNA"/>
</dbReference>
<dbReference type="PANTHER" id="PTHR10000">
    <property type="entry name" value="PHOSPHOSERINE PHOSPHATASE"/>
    <property type="match status" value="1"/>
</dbReference>
<dbReference type="EC" id="3.1.3.-" evidence="1"/>
<evidence type="ECO:0000313" key="1">
    <source>
        <dbReference type="EMBL" id="MFC3689771.1"/>
    </source>
</evidence>
<keyword evidence="2" id="KW-1185">Reference proteome</keyword>
<dbReference type="Gene3D" id="3.40.50.1000">
    <property type="entry name" value="HAD superfamily/HAD-like"/>
    <property type="match status" value="1"/>
</dbReference>
<evidence type="ECO:0000313" key="2">
    <source>
        <dbReference type="Proteomes" id="UP001595685"/>
    </source>
</evidence>
<dbReference type="RefSeq" id="WP_340291149.1">
    <property type="nucleotide sequence ID" value="NZ_JBBEOI010000032.1"/>
</dbReference>
<dbReference type="InterPro" id="IPR023214">
    <property type="entry name" value="HAD_sf"/>
</dbReference>
<gene>
    <name evidence="1" type="ORF">ACFOLH_15590</name>
</gene>
<name>A0ABV7WIS6_9MICO</name>